<dbReference type="InterPro" id="IPR011605">
    <property type="entry name" value="NusB_fam"/>
</dbReference>
<dbReference type="STRING" id="1123008.GCA_000380985_00793"/>
<name>A0A101HJM1_9BACT</name>
<dbReference type="GO" id="GO:0005829">
    <property type="term" value="C:cytosol"/>
    <property type="evidence" value="ECO:0007669"/>
    <property type="project" value="TreeGrafter"/>
</dbReference>
<dbReference type="GO" id="GO:0006353">
    <property type="term" value="P:DNA-templated transcription termination"/>
    <property type="evidence" value="ECO:0007669"/>
    <property type="project" value="InterPro"/>
</dbReference>
<accession>A0A101HJM1</accession>
<keyword evidence="2" id="KW-0889">Transcription antitermination</keyword>
<evidence type="ECO:0000256" key="1">
    <source>
        <dbReference type="ARBA" id="ARBA00005952"/>
    </source>
</evidence>
<evidence type="ECO:0000313" key="7">
    <source>
        <dbReference type="EMBL" id="KUK78047.1"/>
    </source>
</evidence>
<dbReference type="InterPro" id="IPR006027">
    <property type="entry name" value="NusB_RsmB_TIM44"/>
</dbReference>
<dbReference type="Gene3D" id="1.10.940.10">
    <property type="entry name" value="NusB-like"/>
    <property type="match status" value="1"/>
</dbReference>
<evidence type="ECO:0000259" key="6">
    <source>
        <dbReference type="Pfam" id="PF01029"/>
    </source>
</evidence>
<dbReference type="PATRIC" id="fig|294710.3.peg.837"/>
<keyword evidence="5" id="KW-0804">Transcription</keyword>
<feature type="domain" description="NusB/RsmB/TIM44" evidence="6">
    <location>
        <begin position="184"/>
        <end position="296"/>
    </location>
</feature>
<comment type="similarity">
    <text evidence="1">Belongs to the NusB family.</text>
</comment>
<dbReference type="SUPFAM" id="SSF48013">
    <property type="entry name" value="NusB-like"/>
    <property type="match status" value="1"/>
</dbReference>
<dbReference type="PANTHER" id="PTHR11078:SF3">
    <property type="entry name" value="ANTITERMINATION NUSB DOMAIN-CONTAINING PROTEIN"/>
    <property type="match status" value="1"/>
</dbReference>
<keyword evidence="3" id="KW-0694">RNA-binding</keyword>
<evidence type="ECO:0000256" key="3">
    <source>
        <dbReference type="ARBA" id="ARBA00022884"/>
    </source>
</evidence>
<gene>
    <name evidence="7" type="ORF">XD92_0562</name>
</gene>
<protein>
    <recommendedName>
        <fullName evidence="6">NusB/RsmB/TIM44 domain-containing protein</fullName>
    </recommendedName>
</protein>
<evidence type="ECO:0000256" key="5">
    <source>
        <dbReference type="ARBA" id="ARBA00023163"/>
    </source>
</evidence>
<sequence length="308" mass="37090">MINRNLIRIRIVQIVYSWYQNTNKDLRSAEKELLFGLQKSYDLYFYLLSLMVELTKAYESRVEAKKNRHLPSWEDLNPNTHLIKNRFMQQLIRNRQMRHYLAERPMIWDADTSFLKNLLDTILDSDIYKSYSEIPSPSYEEDREFWRKCFKQFIYLNEELDEILEDECIYWNDDVEIVQSFVLKTIKKFSEEMGEEQPLLPMFKDEEDREFALKLLHNTILNEKTYRALIEKHTEKWDFERIAFMDLIIMQVALSEIFTFDSIPTSVSLNEYIEIAKSYSTPKSSTFINGILDAIVQEIKQENRIFKN</sequence>
<organism evidence="7 8">
    <name type="scientific">Proteiniphilum acetatigenes</name>
    <dbReference type="NCBI Taxonomy" id="294710"/>
    <lineage>
        <taxon>Bacteria</taxon>
        <taxon>Pseudomonadati</taxon>
        <taxon>Bacteroidota</taxon>
        <taxon>Bacteroidia</taxon>
        <taxon>Bacteroidales</taxon>
        <taxon>Dysgonomonadaceae</taxon>
        <taxon>Proteiniphilum</taxon>
    </lineage>
</organism>
<evidence type="ECO:0000256" key="4">
    <source>
        <dbReference type="ARBA" id="ARBA00023015"/>
    </source>
</evidence>
<comment type="caution">
    <text evidence="7">The sequence shown here is derived from an EMBL/GenBank/DDBJ whole genome shotgun (WGS) entry which is preliminary data.</text>
</comment>
<dbReference type="InterPro" id="IPR035926">
    <property type="entry name" value="NusB-like_sf"/>
</dbReference>
<dbReference type="GO" id="GO:0031564">
    <property type="term" value="P:transcription antitermination"/>
    <property type="evidence" value="ECO:0007669"/>
    <property type="project" value="UniProtKB-KW"/>
</dbReference>
<dbReference type="PANTHER" id="PTHR11078">
    <property type="entry name" value="N UTILIZATION SUBSTANCE PROTEIN B-RELATED"/>
    <property type="match status" value="1"/>
</dbReference>
<dbReference type="EMBL" id="LGGN01000079">
    <property type="protein sequence ID" value="KUK78047.1"/>
    <property type="molecule type" value="Genomic_DNA"/>
</dbReference>
<dbReference type="Pfam" id="PF01029">
    <property type="entry name" value="NusB"/>
    <property type="match status" value="1"/>
</dbReference>
<dbReference type="GO" id="GO:0003723">
    <property type="term" value="F:RNA binding"/>
    <property type="evidence" value="ECO:0007669"/>
    <property type="project" value="UniProtKB-KW"/>
</dbReference>
<evidence type="ECO:0000256" key="2">
    <source>
        <dbReference type="ARBA" id="ARBA00022814"/>
    </source>
</evidence>
<dbReference type="NCBIfam" id="TIGR01951">
    <property type="entry name" value="nusB"/>
    <property type="match status" value="1"/>
</dbReference>
<proteinExistence type="inferred from homology"/>
<dbReference type="AlphaFoldDB" id="A0A101HJM1"/>
<keyword evidence="4" id="KW-0805">Transcription regulation</keyword>
<evidence type="ECO:0000313" key="8">
    <source>
        <dbReference type="Proteomes" id="UP000053860"/>
    </source>
</evidence>
<dbReference type="Proteomes" id="UP000053860">
    <property type="component" value="Unassembled WGS sequence"/>
</dbReference>
<reference evidence="8" key="1">
    <citation type="journal article" date="2015" name="MBio">
        <title>Genome-Resolved Metagenomic Analysis Reveals Roles for Candidate Phyla and Other Microbial Community Members in Biogeochemical Transformations in Oil Reservoirs.</title>
        <authorList>
            <person name="Hu P."/>
            <person name="Tom L."/>
            <person name="Singh A."/>
            <person name="Thomas B.C."/>
            <person name="Baker B.J."/>
            <person name="Piceno Y.M."/>
            <person name="Andersen G.L."/>
            <person name="Banfield J.F."/>
        </authorList>
    </citation>
    <scope>NUCLEOTIDE SEQUENCE [LARGE SCALE GENOMIC DNA]</scope>
</reference>